<evidence type="ECO:0000256" key="1">
    <source>
        <dbReference type="SAM" id="MobiDB-lite"/>
    </source>
</evidence>
<name>A0A8A3PL60_9HELO</name>
<organism evidence="2 3">
    <name type="scientific">Monilinia vaccinii-corymbosi</name>
    <dbReference type="NCBI Taxonomy" id="61207"/>
    <lineage>
        <taxon>Eukaryota</taxon>
        <taxon>Fungi</taxon>
        <taxon>Dikarya</taxon>
        <taxon>Ascomycota</taxon>
        <taxon>Pezizomycotina</taxon>
        <taxon>Leotiomycetes</taxon>
        <taxon>Helotiales</taxon>
        <taxon>Sclerotiniaceae</taxon>
        <taxon>Monilinia</taxon>
    </lineage>
</organism>
<evidence type="ECO:0000313" key="3">
    <source>
        <dbReference type="Proteomes" id="UP000672032"/>
    </source>
</evidence>
<protein>
    <submittedName>
        <fullName evidence="2">Uncharacterized protein</fullName>
    </submittedName>
</protein>
<feature type="region of interest" description="Disordered" evidence="1">
    <location>
        <begin position="1"/>
        <end position="23"/>
    </location>
</feature>
<dbReference type="EMBL" id="CP063410">
    <property type="protein sequence ID" value="QSZ35709.1"/>
    <property type="molecule type" value="Genomic_DNA"/>
</dbReference>
<proteinExistence type="predicted"/>
<accession>A0A8A3PL60</accession>
<sequence>MSDNQTQPASTSQSTESFNEGCASKEILTREDVDVKIQEKYDEIIRTGDEQQIKAMEDLQHRFKKLFDLIRKEEARIANLGANPAENELMMLSLYYTRLEQFLFEMDFIGYPHVYHGE</sequence>
<feature type="compositionally biased region" description="Polar residues" evidence="1">
    <location>
        <begin position="1"/>
        <end position="18"/>
    </location>
</feature>
<dbReference type="Proteomes" id="UP000672032">
    <property type="component" value="Chromosome 6"/>
</dbReference>
<keyword evidence="3" id="KW-1185">Reference proteome</keyword>
<dbReference type="AlphaFoldDB" id="A0A8A3PL60"/>
<evidence type="ECO:0000313" key="2">
    <source>
        <dbReference type="EMBL" id="QSZ35709.1"/>
    </source>
</evidence>
<reference evidence="2" key="1">
    <citation type="submission" date="2020-10" db="EMBL/GenBank/DDBJ databases">
        <title>Genome Sequence of Monilinia vaccinii-corymbosi Sheds Light on Mummy Berry Disease Infection of Blueberry and Mating Type.</title>
        <authorList>
            <person name="Yow A.G."/>
            <person name="Zhang Y."/>
            <person name="Bansal K."/>
            <person name="Eacker S.M."/>
            <person name="Sullivan S."/>
            <person name="Liachko I."/>
            <person name="Cubeta M.A."/>
            <person name="Rollins J.A."/>
            <person name="Ashrafi H."/>
        </authorList>
    </citation>
    <scope>NUCLEOTIDE SEQUENCE</scope>
    <source>
        <strain evidence="2">RL-1</strain>
    </source>
</reference>
<gene>
    <name evidence="2" type="ORF">DSL72_006831</name>
</gene>